<dbReference type="EMBL" id="KN716237">
    <property type="protein sequence ID" value="KJH49375.1"/>
    <property type="molecule type" value="Genomic_DNA"/>
</dbReference>
<dbReference type="InterPro" id="IPR013783">
    <property type="entry name" value="Ig-like_fold"/>
</dbReference>
<evidence type="ECO:0000313" key="1">
    <source>
        <dbReference type="EMBL" id="KJH49375.1"/>
    </source>
</evidence>
<protein>
    <recommendedName>
        <fullName evidence="3">MSP domain-containing protein</fullName>
    </recommendedName>
</protein>
<dbReference type="Proteomes" id="UP000053766">
    <property type="component" value="Unassembled WGS sequence"/>
</dbReference>
<dbReference type="OrthoDB" id="5773292at2759"/>
<gene>
    <name evidence="1" type="ORF">DICVIV_04515</name>
</gene>
<sequence>MALDGVVCFQNPKQPLMLKAGTTRHWMQNLSDLSLQYKLAMESPNSSFTIDASQVTGEIPARGQISIIITRKPGRAQEDKLTIEYSGGISGRTVTRVVPIE</sequence>
<proteinExistence type="predicted"/>
<organism evidence="1 2">
    <name type="scientific">Dictyocaulus viviparus</name>
    <name type="common">Bovine lungworm</name>
    <dbReference type="NCBI Taxonomy" id="29172"/>
    <lineage>
        <taxon>Eukaryota</taxon>
        <taxon>Metazoa</taxon>
        <taxon>Ecdysozoa</taxon>
        <taxon>Nematoda</taxon>
        <taxon>Chromadorea</taxon>
        <taxon>Rhabditida</taxon>
        <taxon>Rhabditina</taxon>
        <taxon>Rhabditomorpha</taxon>
        <taxon>Strongyloidea</taxon>
        <taxon>Metastrongylidae</taxon>
        <taxon>Dictyocaulus</taxon>
    </lineage>
</organism>
<dbReference type="AlphaFoldDB" id="A0A0D8XY05"/>
<reference evidence="1 2" key="1">
    <citation type="submission" date="2013-11" db="EMBL/GenBank/DDBJ databases">
        <title>Draft genome of the bovine lungworm Dictyocaulus viviparus.</title>
        <authorList>
            <person name="Mitreva M."/>
        </authorList>
    </citation>
    <scope>NUCLEOTIDE SEQUENCE [LARGE SCALE GENOMIC DNA]</scope>
    <source>
        <strain evidence="1 2">HannoverDv2000</strain>
    </source>
</reference>
<evidence type="ECO:0008006" key="3">
    <source>
        <dbReference type="Google" id="ProtNLM"/>
    </source>
</evidence>
<name>A0A0D8XY05_DICVI</name>
<evidence type="ECO:0000313" key="2">
    <source>
        <dbReference type="Proteomes" id="UP000053766"/>
    </source>
</evidence>
<accession>A0A0D8XY05</accession>
<keyword evidence="2" id="KW-1185">Reference proteome</keyword>
<dbReference type="Gene3D" id="2.60.40.10">
    <property type="entry name" value="Immunoglobulins"/>
    <property type="match status" value="1"/>
</dbReference>
<reference evidence="2" key="2">
    <citation type="journal article" date="2016" name="Sci. Rep.">
        <title>Dictyocaulus viviparus genome, variome and transcriptome elucidate lungworm biology and support future intervention.</title>
        <authorList>
            <person name="McNulty S.N."/>
            <person name="Strube C."/>
            <person name="Rosa B.A."/>
            <person name="Martin J.C."/>
            <person name="Tyagi R."/>
            <person name="Choi Y.J."/>
            <person name="Wang Q."/>
            <person name="Hallsworth Pepin K."/>
            <person name="Zhang X."/>
            <person name="Ozersky P."/>
            <person name="Wilson R.K."/>
            <person name="Sternberg P.W."/>
            <person name="Gasser R.B."/>
            <person name="Mitreva M."/>
        </authorList>
    </citation>
    <scope>NUCLEOTIDE SEQUENCE [LARGE SCALE GENOMIC DNA]</scope>
    <source>
        <strain evidence="2">HannoverDv2000</strain>
    </source>
</reference>